<feature type="domain" description="Outer membrane protein beta-barrel" evidence="3">
    <location>
        <begin position="472"/>
        <end position="767"/>
    </location>
</feature>
<keyword evidence="2" id="KW-0732">Signal</keyword>
<feature type="region of interest" description="Disordered" evidence="1">
    <location>
        <begin position="958"/>
        <end position="995"/>
    </location>
</feature>
<reference evidence="5" key="2">
    <citation type="submission" date="2019-03" db="EMBL/GenBank/DDBJ databases">
        <authorList>
            <person name="Yan Y.-Q."/>
            <person name="Du Z.-J."/>
        </authorList>
    </citation>
    <scope>NUCLEOTIDE SEQUENCE</scope>
    <source>
        <strain evidence="5">PP-F2FG21</strain>
    </source>
</reference>
<feature type="compositionally biased region" description="Low complexity" evidence="1">
    <location>
        <begin position="316"/>
        <end position="331"/>
    </location>
</feature>
<reference evidence="5 6" key="1">
    <citation type="journal article" date="2016" name="Int. J. Syst. Evol. Microbiol.">
        <title>Proposal of Mucilaginibacter phyllosphaerae sp. nov. isolated from the phyllosphere of Galium album.</title>
        <authorList>
            <person name="Aydogan E.L."/>
            <person name="Busse H.J."/>
            <person name="Moser G."/>
            <person name="Muller C."/>
            <person name="Kampfer P."/>
            <person name="Glaeser S.P."/>
        </authorList>
    </citation>
    <scope>NUCLEOTIDE SEQUENCE [LARGE SCALE GENOMIC DNA]</scope>
    <source>
        <strain evidence="5 6">PP-F2FG21</strain>
    </source>
</reference>
<dbReference type="Proteomes" id="UP000297248">
    <property type="component" value="Unassembled WGS sequence"/>
</dbReference>
<proteinExistence type="predicted"/>
<dbReference type="EMBL" id="SNQG01000003">
    <property type="protein sequence ID" value="TEW66559.1"/>
    <property type="molecule type" value="Genomic_DNA"/>
</dbReference>
<evidence type="ECO:0000259" key="3">
    <source>
        <dbReference type="Pfam" id="PF14905"/>
    </source>
</evidence>
<evidence type="ECO:0000256" key="2">
    <source>
        <dbReference type="SAM" id="SignalP"/>
    </source>
</evidence>
<keyword evidence="7" id="KW-1185">Reference proteome</keyword>
<dbReference type="InterPro" id="IPR041700">
    <property type="entry name" value="OMP_b-brl_3"/>
</dbReference>
<dbReference type="InterPro" id="IPR008969">
    <property type="entry name" value="CarboxyPept-like_regulatory"/>
</dbReference>
<dbReference type="RefSeq" id="WP_134336169.1">
    <property type="nucleotide sequence ID" value="NZ_BMCZ01000003.1"/>
</dbReference>
<feature type="chain" id="PRO_5044328051" evidence="2">
    <location>
        <begin position="22"/>
        <end position="995"/>
    </location>
</feature>
<gene>
    <name evidence="5" type="ORF">E2R65_09035</name>
    <name evidence="4" type="ORF">GGR35_002790</name>
</gene>
<dbReference type="SUPFAM" id="SSF49464">
    <property type="entry name" value="Carboxypeptidase regulatory domain-like"/>
    <property type="match status" value="1"/>
</dbReference>
<evidence type="ECO:0000313" key="7">
    <source>
        <dbReference type="Proteomes" id="UP000583101"/>
    </source>
</evidence>
<feature type="compositionally biased region" description="Gly residues" evidence="1">
    <location>
        <begin position="304"/>
        <end position="315"/>
    </location>
</feature>
<name>A0A4Y8AES6_9SPHI</name>
<sequence length="995" mass="108880">MMKYLYLILAMICLGITRGNAQTARQISGTVIDSTRLSLPGSNIKLRTDLGDSTISIADVNGKFSFPSVKGTKITLTISSIGYEGLIKHYTLPADGKAVVLDPIVLKSATKQLGQVTIVGVNPIVFKEDTVQYSVSAYKVRQDAPIEDVLKKIPGVDVATDGTVSSQGKQITKVRVNGKDFFGGDVQSATKNLPADVIESVQIIDDYGDQANLTGIKTGEPNKILNFTIRKDKNYGYYGQATAGDGSDLLPKNPGVTNDNRYIGLLRFFKFNNNQQISVLGNINNTNVNTFTYGSPTGGATGGGGFGGGGGGGRGNALRGSGSGSTTNANGITNARSIGVNYADQWGKTLSVYGTYSFTDNTIFTNSSSLQTNTVSVQNAAGQTVTSTNTSNQLSRETNNPTNHRFSFNLEWKPDTLNYLKATPTFNYSGSNVSSVDDVTSARNSVTNLAYTSNSVSTTSSPSYGVTGFYNHRFKHSKRNLNIGFNANIGINNQYDNPIYKYTAGTPTAPLNQVIYTDGRTNTYGLNLSYQEPIGKVSFLEFNYAFNHNYNTSDKETDVLFESNPDFYYKYDLLSNNYKYTFTTNRFGLNYRIIEKKYNLTLGVGAQPASLNGTNLLNNVSTSVSTFNVIPAASFNYNFSRSQSLRFNYNGQSNQPSFNQLQPVIDFSNALYPVQGNPNLKPEFTNNLSARYNMFSFQTGNIFLIGLNYSQTSNKIVQNIVTYPTRFTDATLAQNPDLKNLQNTNLIKYLNTDGYYTAGANFMYSKPWSERKYTIIFGGQVNYTNNIGFSQNVDSLNNITAANKNIAKTFTVAPQLRFRVNVTDIIDAEAFARYSLNKSTNTLSTAFNQNTNINSVDLGINGKNYVWKDWTFSYDYTKTLNYGYTIAVKNPNILNAYVERRFLKDNRGTLRFAAYDLFNENTGFSVVNNGSTVTQSNVNRLGRYYLVTFTFRLSKFSGKAPASDPGRAGGRGERPSGGDRPGGGMGGPPPGGGPL</sequence>
<reference evidence="4 7" key="3">
    <citation type="submission" date="2020-08" db="EMBL/GenBank/DDBJ databases">
        <title>Genomic Encyclopedia of Type Strains, Phase IV (KMG-IV): sequencing the most valuable type-strain genomes for metagenomic binning, comparative biology and taxonomic classification.</title>
        <authorList>
            <person name="Goeker M."/>
        </authorList>
    </citation>
    <scope>NUCLEOTIDE SEQUENCE [LARGE SCALE GENOMIC DNA]</scope>
    <source>
        <strain evidence="4 7">DSM 100995</strain>
    </source>
</reference>
<evidence type="ECO:0000313" key="4">
    <source>
        <dbReference type="EMBL" id="MBB3970174.1"/>
    </source>
</evidence>
<feature type="signal peptide" evidence="2">
    <location>
        <begin position="1"/>
        <end position="21"/>
    </location>
</feature>
<dbReference type="EMBL" id="JACIEG010000005">
    <property type="protein sequence ID" value="MBB3970174.1"/>
    <property type="molecule type" value="Genomic_DNA"/>
</dbReference>
<protein>
    <submittedName>
        <fullName evidence="5">TonB-dependent receptor</fullName>
    </submittedName>
</protein>
<dbReference type="OrthoDB" id="1086219at2"/>
<dbReference type="Proteomes" id="UP000583101">
    <property type="component" value="Unassembled WGS sequence"/>
</dbReference>
<organism evidence="5 6">
    <name type="scientific">Mucilaginibacter phyllosphaerae</name>
    <dbReference type="NCBI Taxonomy" id="1812349"/>
    <lineage>
        <taxon>Bacteria</taxon>
        <taxon>Pseudomonadati</taxon>
        <taxon>Bacteroidota</taxon>
        <taxon>Sphingobacteriia</taxon>
        <taxon>Sphingobacteriales</taxon>
        <taxon>Sphingobacteriaceae</taxon>
        <taxon>Mucilaginibacter</taxon>
    </lineage>
</organism>
<feature type="region of interest" description="Disordered" evidence="1">
    <location>
        <begin position="304"/>
        <end position="331"/>
    </location>
</feature>
<evidence type="ECO:0000313" key="6">
    <source>
        <dbReference type="Proteomes" id="UP000297248"/>
    </source>
</evidence>
<dbReference type="Pfam" id="PF14905">
    <property type="entry name" value="OMP_b-brl_3"/>
    <property type="match status" value="1"/>
</dbReference>
<evidence type="ECO:0000256" key="1">
    <source>
        <dbReference type="SAM" id="MobiDB-lite"/>
    </source>
</evidence>
<accession>A0A4Y8AES6</accession>
<evidence type="ECO:0000313" key="5">
    <source>
        <dbReference type="EMBL" id="TEW66559.1"/>
    </source>
</evidence>
<dbReference type="SUPFAM" id="SSF56935">
    <property type="entry name" value="Porins"/>
    <property type="match status" value="1"/>
</dbReference>
<feature type="region of interest" description="Disordered" evidence="1">
    <location>
        <begin position="381"/>
        <end position="405"/>
    </location>
</feature>
<keyword evidence="5" id="KW-0675">Receptor</keyword>
<dbReference type="AlphaFoldDB" id="A0A4Y8AES6"/>
<comment type="caution">
    <text evidence="5">The sequence shown here is derived from an EMBL/GenBank/DDBJ whole genome shotgun (WGS) entry which is preliminary data.</text>
</comment>